<dbReference type="AlphaFoldDB" id="A0A1F6PDW1"/>
<comment type="caution">
    <text evidence="1">The sequence shown here is derived from an EMBL/GenBank/DDBJ whole genome shotgun (WGS) entry which is preliminary data.</text>
</comment>
<protein>
    <submittedName>
        <fullName evidence="1">Uncharacterized protein</fullName>
    </submittedName>
</protein>
<dbReference type="PANTHER" id="PTHR43845:SF1">
    <property type="entry name" value="BLR5969 PROTEIN"/>
    <property type="match status" value="1"/>
</dbReference>
<dbReference type="Gene3D" id="3.40.50.12780">
    <property type="entry name" value="N-terminal domain of ligase-like"/>
    <property type="match status" value="1"/>
</dbReference>
<proteinExistence type="predicted"/>
<dbReference type="EMBL" id="MFRE01000009">
    <property type="protein sequence ID" value="OGH94356.1"/>
    <property type="molecule type" value="Genomic_DNA"/>
</dbReference>
<accession>A0A1F6PDW1</accession>
<organism evidence="1 2">
    <name type="scientific">Candidatus Magasanikbacteria bacterium RIFOXYD2_FULL_41_14</name>
    <dbReference type="NCBI Taxonomy" id="1798709"/>
    <lineage>
        <taxon>Bacteria</taxon>
        <taxon>Candidatus Magasanikiibacteriota</taxon>
    </lineage>
</organism>
<dbReference type="Proteomes" id="UP000178254">
    <property type="component" value="Unassembled WGS sequence"/>
</dbReference>
<evidence type="ECO:0000313" key="1">
    <source>
        <dbReference type="EMBL" id="OGH94356.1"/>
    </source>
</evidence>
<gene>
    <name evidence="1" type="ORF">A2538_00935</name>
</gene>
<reference evidence="1 2" key="1">
    <citation type="journal article" date="2016" name="Nat. Commun.">
        <title>Thousands of microbial genomes shed light on interconnected biogeochemical processes in an aquifer system.</title>
        <authorList>
            <person name="Anantharaman K."/>
            <person name="Brown C.T."/>
            <person name="Hug L.A."/>
            <person name="Sharon I."/>
            <person name="Castelle C.J."/>
            <person name="Probst A.J."/>
            <person name="Thomas B.C."/>
            <person name="Singh A."/>
            <person name="Wilkins M.J."/>
            <person name="Karaoz U."/>
            <person name="Brodie E.L."/>
            <person name="Williams K.H."/>
            <person name="Hubbard S.S."/>
            <person name="Banfield J.F."/>
        </authorList>
    </citation>
    <scope>NUCLEOTIDE SEQUENCE [LARGE SCALE GENOMIC DNA]</scope>
</reference>
<sequence>MNQAGKMLKMLREKKESYWVKRGEKMALDLFHAMASRVPAYGDFLKKNKINPQKISSIKDFSKVPMIDKDNYLRAYKLEKLCWDGNFTKKHWDISSTSGSTGAPFYFPRDKEQNSQYALAAELYLVSNFEIHRKTTLYINCFALGVWIGGLFTYEAIKILSERGRYNLTLINPGLNKVEIIKAVKNLGFYFDQVIIAGYPPFIKDTVDDAIIGGINWRNYNVKFIFSAEGFSESFRDYIASHVGLKNILLDSLNHYGTVDQGTLAYETPLAILVRRETVQNEKLFKSVFREGIAKLPTLAQYNPGVFFFEEIGGGLICSSRSGIPLVRYDLKDSGGLVGFDEMKKKFSDHDVNLKRRCADSGIVNKIWNLPFVYVYERKDLSISFCGANIYPETIKRVLFEDNFNSYFTGKFVLEVKYDKNQNPFLCVNIENKNGVSKVSDILKKKLTKSITARLLRENSEYHSVYYDQRKEKAIPRLRFWSYGTSPYFVLSGKQKWVVKNSGGSETLSKI</sequence>
<dbReference type="PANTHER" id="PTHR43845">
    <property type="entry name" value="BLR5969 PROTEIN"/>
    <property type="match status" value="1"/>
</dbReference>
<dbReference type="InterPro" id="IPR042099">
    <property type="entry name" value="ANL_N_sf"/>
</dbReference>
<evidence type="ECO:0000313" key="2">
    <source>
        <dbReference type="Proteomes" id="UP000178254"/>
    </source>
</evidence>
<name>A0A1F6PDW1_9BACT</name>
<dbReference type="STRING" id="1798709.A2538_00935"/>